<dbReference type="AlphaFoldDB" id="A0A3S0ZJU5"/>
<dbReference type="Proteomes" id="UP000271974">
    <property type="component" value="Unassembled WGS sequence"/>
</dbReference>
<protein>
    <recommendedName>
        <fullName evidence="4">BEN domain-containing protein</fullName>
    </recommendedName>
</protein>
<evidence type="ECO:0008006" key="4">
    <source>
        <dbReference type="Google" id="ProtNLM"/>
    </source>
</evidence>
<evidence type="ECO:0000313" key="2">
    <source>
        <dbReference type="EMBL" id="RUS76450.1"/>
    </source>
</evidence>
<dbReference type="EMBL" id="RQTK01000661">
    <property type="protein sequence ID" value="RUS76450.1"/>
    <property type="molecule type" value="Genomic_DNA"/>
</dbReference>
<proteinExistence type="predicted"/>
<feature type="region of interest" description="Disordered" evidence="1">
    <location>
        <begin position="1"/>
        <end position="26"/>
    </location>
</feature>
<feature type="region of interest" description="Disordered" evidence="1">
    <location>
        <begin position="221"/>
        <end position="259"/>
    </location>
</feature>
<dbReference type="PANTHER" id="PTHR10773">
    <property type="entry name" value="DNA-DIRECTED RNA POLYMERASES I, II, AND III SUBUNIT RPABC2"/>
    <property type="match status" value="1"/>
</dbReference>
<dbReference type="PANTHER" id="PTHR10773:SF19">
    <property type="match status" value="1"/>
</dbReference>
<dbReference type="OrthoDB" id="6151511at2759"/>
<gene>
    <name evidence="2" type="ORF">EGW08_015791</name>
</gene>
<evidence type="ECO:0000256" key="1">
    <source>
        <dbReference type="SAM" id="MobiDB-lite"/>
    </source>
</evidence>
<keyword evidence="3" id="KW-1185">Reference proteome</keyword>
<reference evidence="2 3" key="1">
    <citation type="submission" date="2019-01" db="EMBL/GenBank/DDBJ databases">
        <title>A draft genome assembly of the solar-powered sea slug Elysia chlorotica.</title>
        <authorList>
            <person name="Cai H."/>
            <person name="Li Q."/>
            <person name="Fang X."/>
            <person name="Li J."/>
            <person name="Curtis N.E."/>
            <person name="Altenburger A."/>
            <person name="Shibata T."/>
            <person name="Feng M."/>
            <person name="Maeda T."/>
            <person name="Schwartz J.A."/>
            <person name="Shigenobu S."/>
            <person name="Lundholm N."/>
            <person name="Nishiyama T."/>
            <person name="Yang H."/>
            <person name="Hasebe M."/>
            <person name="Li S."/>
            <person name="Pierce S.K."/>
            <person name="Wang J."/>
        </authorList>
    </citation>
    <scope>NUCLEOTIDE SEQUENCE [LARGE SCALE GENOMIC DNA]</scope>
    <source>
        <strain evidence="2">EC2010</strain>
        <tissue evidence="2">Whole organism of an adult</tissue>
    </source>
</reference>
<feature type="region of interest" description="Disordered" evidence="1">
    <location>
        <begin position="301"/>
        <end position="325"/>
    </location>
</feature>
<accession>A0A3S0ZJU5</accession>
<evidence type="ECO:0000313" key="3">
    <source>
        <dbReference type="Proteomes" id="UP000271974"/>
    </source>
</evidence>
<sequence length="625" mass="70896">MAKRRKGPNTVADLRGKQRSGNRTPETTLKLIREHILSQTGPQGGVTQASPGERVLNAQKLYNHYHAECQADDIKPASISMYRKVLSQIYKDKNLVLFELPEELDLPTSSRKKPDPVEAKSGAVDHSLDHQAENFEENFASGLENSLSACSFGANSSSRHNQASTSLTAKSDQSQTFLQGLSLQNSNNEQYKMICEQSFGHRKQKAHSQTFQTDQFENTHHSYLSQPSTSDSHFDFTQSNDKNSTKNPFQLQEAPPKMSYPVFPPQSISSAHSLFKNTFYQPESLYPMSDQVTTMYKSVTENLSKSHTTNKKRKSKNEMSKKEVVKRSRNEESWLCNIRKRLRLKGEAYTSVRGKPVEAKLVKEVDCSKCLFTCTSKIDESQRIVLNKMYWELDTYEKKINYLSEYVETYSPKKQTTGRKAFSRRYFFAVNGVKVRVCKDFFLSTLHISESTIATALKKTRNGPDSIADMRGRHKAGKKSPEDTLQNIRELIIYLTGFRPHKPANNLMVKMKPELFDVNRLYQIYKYDCEKNGRKAAKVAIFQGVLTKDFCIKKKMIVEKSNNQSNAIDGTKTTGTDINNKGLSNVSHVDTNHAKTMVGSESLAESFPLSMSTFMTGQLQEKTQI</sequence>
<organism evidence="2 3">
    <name type="scientific">Elysia chlorotica</name>
    <name type="common">Eastern emerald elysia</name>
    <name type="synonym">Sea slug</name>
    <dbReference type="NCBI Taxonomy" id="188477"/>
    <lineage>
        <taxon>Eukaryota</taxon>
        <taxon>Metazoa</taxon>
        <taxon>Spiralia</taxon>
        <taxon>Lophotrochozoa</taxon>
        <taxon>Mollusca</taxon>
        <taxon>Gastropoda</taxon>
        <taxon>Heterobranchia</taxon>
        <taxon>Euthyneura</taxon>
        <taxon>Panpulmonata</taxon>
        <taxon>Sacoglossa</taxon>
        <taxon>Placobranchoidea</taxon>
        <taxon>Plakobranchidae</taxon>
        <taxon>Elysia</taxon>
    </lineage>
</organism>
<feature type="compositionally biased region" description="Polar residues" evidence="1">
    <location>
        <begin position="221"/>
        <end position="250"/>
    </location>
</feature>
<comment type="caution">
    <text evidence="2">The sequence shown here is derived from an EMBL/GenBank/DDBJ whole genome shotgun (WGS) entry which is preliminary data.</text>
</comment>
<name>A0A3S0ZJU5_ELYCH</name>
<feature type="compositionally biased region" description="Basic and acidic residues" evidence="1">
    <location>
        <begin position="316"/>
        <end position="325"/>
    </location>
</feature>